<dbReference type="Proteomes" id="UP000887159">
    <property type="component" value="Unassembled WGS sequence"/>
</dbReference>
<keyword evidence="3" id="KW-1185">Reference proteome</keyword>
<organism evidence="2 3">
    <name type="scientific">Trichonephila clavipes</name>
    <name type="common">Golden silk orbweaver</name>
    <name type="synonym">Nephila clavipes</name>
    <dbReference type="NCBI Taxonomy" id="2585209"/>
    <lineage>
        <taxon>Eukaryota</taxon>
        <taxon>Metazoa</taxon>
        <taxon>Ecdysozoa</taxon>
        <taxon>Arthropoda</taxon>
        <taxon>Chelicerata</taxon>
        <taxon>Arachnida</taxon>
        <taxon>Araneae</taxon>
        <taxon>Araneomorphae</taxon>
        <taxon>Entelegynae</taxon>
        <taxon>Araneoidea</taxon>
        <taxon>Nephilidae</taxon>
        <taxon>Trichonephila</taxon>
    </lineage>
</organism>
<accession>A0A8X6RBV0</accession>
<name>A0A8X6RBV0_TRICX</name>
<comment type="caution">
    <text evidence="2">The sequence shown here is derived from an EMBL/GenBank/DDBJ whole genome shotgun (WGS) entry which is preliminary data.</text>
</comment>
<dbReference type="EMBL" id="BMAU01021142">
    <property type="protein sequence ID" value="GFX92123.1"/>
    <property type="molecule type" value="Genomic_DNA"/>
</dbReference>
<proteinExistence type="predicted"/>
<gene>
    <name evidence="2" type="ORF">TNCV_1740431</name>
</gene>
<evidence type="ECO:0000313" key="3">
    <source>
        <dbReference type="Proteomes" id="UP000887159"/>
    </source>
</evidence>
<evidence type="ECO:0000313" key="2">
    <source>
        <dbReference type="EMBL" id="GFX92123.1"/>
    </source>
</evidence>
<evidence type="ECO:0000256" key="1">
    <source>
        <dbReference type="SAM" id="MobiDB-lite"/>
    </source>
</evidence>
<dbReference type="AlphaFoldDB" id="A0A8X6RBV0"/>
<reference evidence="2" key="1">
    <citation type="submission" date="2020-08" db="EMBL/GenBank/DDBJ databases">
        <title>Multicomponent nature underlies the extraordinary mechanical properties of spider dragline silk.</title>
        <authorList>
            <person name="Kono N."/>
            <person name="Nakamura H."/>
            <person name="Mori M."/>
            <person name="Yoshida Y."/>
            <person name="Ohtoshi R."/>
            <person name="Malay A.D."/>
            <person name="Moran D.A.P."/>
            <person name="Tomita M."/>
            <person name="Numata K."/>
            <person name="Arakawa K."/>
        </authorList>
    </citation>
    <scope>NUCLEOTIDE SEQUENCE</scope>
</reference>
<feature type="region of interest" description="Disordered" evidence="1">
    <location>
        <begin position="1"/>
        <end position="25"/>
    </location>
</feature>
<sequence>MPKSHTGVEGPESKQRTMTSKPCALSPTHKENHMCHYGFTVFQVATDSPSINPPIPTDLVSPTHLTVLSDSRRMIAEHLDVRPALKGFGYAVEIYQRAPVLMA</sequence>
<protein>
    <submittedName>
        <fullName evidence="2">Uncharacterized protein</fullName>
    </submittedName>
</protein>